<dbReference type="EMBL" id="JARDVI010000006">
    <property type="protein sequence ID" value="MDY0419674.1"/>
    <property type="molecule type" value="Genomic_DNA"/>
</dbReference>
<comment type="similarity">
    <text evidence="1 5">Belongs to the FlgD family.</text>
</comment>
<protein>
    <recommendedName>
        <fullName evidence="2 5">Basal-body rod modification protein FlgD</fullName>
    </recommendedName>
</protein>
<comment type="function">
    <text evidence="4 5">Required for flagellar hook formation. May act as a scaffolding protein.</text>
</comment>
<evidence type="ECO:0000256" key="3">
    <source>
        <dbReference type="ARBA" id="ARBA00022795"/>
    </source>
</evidence>
<keyword evidence="8" id="KW-0969">Cilium</keyword>
<evidence type="ECO:0000256" key="4">
    <source>
        <dbReference type="ARBA" id="ARBA00024746"/>
    </source>
</evidence>
<evidence type="ECO:0000313" key="8">
    <source>
        <dbReference type="EMBL" id="MDY0419674.1"/>
    </source>
</evidence>
<comment type="caution">
    <text evidence="8">The sequence shown here is derived from an EMBL/GenBank/DDBJ whole genome shotgun (WGS) entry which is preliminary data.</text>
</comment>
<evidence type="ECO:0000256" key="6">
    <source>
        <dbReference type="SAM" id="MobiDB-lite"/>
    </source>
</evidence>
<reference evidence="8 9" key="1">
    <citation type="submission" date="2023-02" db="EMBL/GenBank/DDBJ databases">
        <title>The draft genomes of Enterobacter strains.</title>
        <authorList>
            <person name="He Y."/>
            <person name="Feng Y."/>
            <person name="Zong Z."/>
        </authorList>
    </citation>
    <scope>NUCLEOTIDE SEQUENCE [LARGE SCALE GENOMIC DNA]</scope>
    <source>
        <strain evidence="8 9">170198</strain>
    </source>
</reference>
<feature type="region of interest" description="Disordered" evidence="6">
    <location>
        <begin position="1"/>
        <end position="20"/>
    </location>
</feature>
<evidence type="ECO:0000259" key="7">
    <source>
        <dbReference type="Pfam" id="PF13861"/>
    </source>
</evidence>
<name>A0ABU5D783_9ENTR</name>
<keyword evidence="3 5" id="KW-1005">Bacterial flagellum biogenesis</keyword>
<dbReference type="InterPro" id="IPR025963">
    <property type="entry name" value="FLgD_Tudor"/>
</dbReference>
<evidence type="ECO:0000256" key="2">
    <source>
        <dbReference type="ARBA" id="ARBA00016013"/>
    </source>
</evidence>
<dbReference type="Gene3D" id="2.30.30.910">
    <property type="match status" value="1"/>
</dbReference>
<feature type="domain" description="FlgD Tudor-like" evidence="7">
    <location>
        <begin position="82"/>
        <end position="231"/>
    </location>
</feature>
<evidence type="ECO:0000256" key="1">
    <source>
        <dbReference type="ARBA" id="ARBA00010577"/>
    </source>
</evidence>
<organism evidence="8 9">
    <name type="scientific">Enterobacter chinensis</name>
    <dbReference type="NCBI Taxonomy" id="3030997"/>
    <lineage>
        <taxon>Bacteria</taxon>
        <taxon>Pseudomonadati</taxon>
        <taxon>Pseudomonadota</taxon>
        <taxon>Gammaproteobacteria</taxon>
        <taxon>Enterobacterales</taxon>
        <taxon>Enterobacteriaceae</taxon>
        <taxon>Enterobacter</taxon>
    </lineage>
</organism>
<gene>
    <name evidence="8" type="ORF">PYW49_18670</name>
</gene>
<evidence type="ECO:0000313" key="9">
    <source>
        <dbReference type="Proteomes" id="UP001270266"/>
    </source>
</evidence>
<keyword evidence="8" id="KW-0966">Cell projection</keyword>
<keyword evidence="8" id="KW-0282">Flagellum</keyword>
<dbReference type="InterPro" id="IPR005648">
    <property type="entry name" value="FlgD"/>
</dbReference>
<proteinExistence type="inferred from homology"/>
<dbReference type="Pfam" id="PF13861">
    <property type="entry name" value="FLgD_tudor"/>
    <property type="match status" value="1"/>
</dbReference>
<keyword evidence="9" id="KW-1185">Reference proteome</keyword>
<dbReference type="RefSeq" id="WP_320387183.1">
    <property type="nucleotide sequence ID" value="NZ_JARDVI010000006.1"/>
</dbReference>
<dbReference type="Proteomes" id="UP001270266">
    <property type="component" value="Unassembled WGS sequence"/>
</dbReference>
<accession>A0ABU5D783</accession>
<dbReference type="Gene3D" id="2.60.40.4070">
    <property type="match status" value="1"/>
</dbReference>
<evidence type="ECO:0000256" key="5">
    <source>
        <dbReference type="RuleBase" id="RU362076"/>
    </source>
</evidence>
<sequence>MAVSSINNNSGTGGTGTGSSAADLSNQFMTLLVAQMKNQDPTNPMDNNQLTSQLAQFNMAAGVEKLNSSVAGVQAMMIQLGSMSASSWVGRSVLIEGEAKVSFGRPGMGIHQEGVEPEPVASDDFQFVLVGDAATVTVTLTDSDGNAYTAELKNVKSGMNKYNLDDLENFKPEPGPSRDREYTLSFEASNPEGENPEVIGLVQDQVQGVTMDPSGPILHLLNNDPIGMNKVFVIQK</sequence>
<feature type="compositionally biased region" description="Low complexity" evidence="6">
    <location>
        <begin position="1"/>
        <end position="10"/>
    </location>
</feature>
<dbReference type="Pfam" id="PF03963">
    <property type="entry name" value="FlgD"/>
    <property type="match status" value="1"/>
</dbReference>